<feature type="domain" description="WGR" evidence="12">
    <location>
        <begin position="331"/>
        <end position="434"/>
    </location>
</feature>
<dbReference type="GO" id="GO:0070212">
    <property type="term" value="P:protein poly-ADP-ribosylation"/>
    <property type="evidence" value="ECO:0007669"/>
    <property type="project" value="TreeGrafter"/>
</dbReference>
<dbReference type="EMBL" id="HBIO01020222">
    <property type="protein sequence ID" value="CAE0470719.1"/>
    <property type="molecule type" value="Transcribed_RNA"/>
</dbReference>
<dbReference type="PROSITE" id="PS51060">
    <property type="entry name" value="PARP_ALPHA_HD"/>
    <property type="match status" value="1"/>
</dbReference>
<gene>
    <name evidence="13" type="ORF">CDEB00056_LOCUS15572</name>
</gene>
<dbReference type="PROSITE" id="PS51059">
    <property type="entry name" value="PARP_CATALYTIC"/>
    <property type="match status" value="1"/>
</dbReference>
<keyword evidence="6" id="KW-0539">Nucleus</keyword>
<dbReference type="PANTHER" id="PTHR10459:SF66">
    <property type="entry name" value="PROTEIN MONO-ADP-RIBOSYLTRANSFERASE PARP3"/>
    <property type="match status" value="1"/>
</dbReference>
<dbReference type="AlphaFoldDB" id="A0A7S3QA14"/>
<feature type="domain" description="WWE" evidence="9">
    <location>
        <begin position="168"/>
        <end position="257"/>
    </location>
</feature>
<evidence type="ECO:0000259" key="9">
    <source>
        <dbReference type="PROSITE" id="PS50918"/>
    </source>
</evidence>
<evidence type="ECO:0000256" key="5">
    <source>
        <dbReference type="ARBA" id="ARBA00023027"/>
    </source>
</evidence>
<dbReference type="GO" id="GO:1990404">
    <property type="term" value="F:NAD+-protein mono-ADP-ribosyltransferase activity"/>
    <property type="evidence" value="ECO:0007669"/>
    <property type="project" value="TreeGrafter"/>
</dbReference>
<dbReference type="Gene3D" id="3.90.228.10">
    <property type="match status" value="1"/>
</dbReference>
<keyword evidence="3 7" id="KW-0808">Transferase</keyword>
<dbReference type="Pfam" id="PF02825">
    <property type="entry name" value="WWE"/>
    <property type="match status" value="1"/>
</dbReference>
<organism evidence="13">
    <name type="scientific">Chaetoceros debilis</name>
    <dbReference type="NCBI Taxonomy" id="122233"/>
    <lineage>
        <taxon>Eukaryota</taxon>
        <taxon>Sar</taxon>
        <taxon>Stramenopiles</taxon>
        <taxon>Ochrophyta</taxon>
        <taxon>Bacillariophyta</taxon>
        <taxon>Coscinodiscophyceae</taxon>
        <taxon>Chaetocerotophycidae</taxon>
        <taxon>Chaetocerotales</taxon>
        <taxon>Chaetocerotaceae</taxon>
        <taxon>Chaetoceros</taxon>
    </lineage>
</organism>
<dbReference type="Pfam" id="PF05406">
    <property type="entry name" value="WGR"/>
    <property type="match status" value="2"/>
</dbReference>
<feature type="compositionally biased region" description="Low complexity" evidence="8">
    <location>
        <begin position="302"/>
        <end position="317"/>
    </location>
</feature>
<dbReference type="GO" id="GO:0005730">
    <property type="term" value="C:nucleolus"/>
    <property type="evidence" value="ECO:0007669"/>
    <property type="project" value="TreeGrafter"/>
</dbReference>
<proteinExistence type="predicted"/>
<dbReference type="InterPro" id="IPR004170">
    <property type="entry name" value="WWE_dom"/>
</dbReference>
<evidence type="ECO:0000256" key="1">
    <source>
        <dbReference type="ARBA" id="ARBA00004123"/>
    </source>
</evidence>
<keyword evidence="2 7" id="KW-0328">Glycosyltransferase</keyword>
<dbReference type="InterPro" id="IPR050800">
    <property type="entry name" value="ARTD/PARP"/>
</dbReference>
<sequence>MAPRRSTRLATSRVVAPKPAPKPLPKKPKKKRSVASKAKTGTKKRRTGLSNAINPIAALGVVDPESKINGTIQTLDNEPCDVMLVLVNPQKHMDKFFILQLIESIQGSQIVYTRWGRTGTSGQALEQSFDEYDDAVKCFEDKFAEKSGLGWTNRSHPTVGTKYRFIQQNFAEKQGGYTSATWQYWVDDGVDGKTISWYDYDPAGSVKVEQLFHENSINSRLTNRLVESGIFTYDVDLSAMTQTNVKHSNKTSRRIRRCPEGVKLEDGIPQTISSLAIPASPVKSAAIVTPSSTPIKGASGHPSPVTSSSSSTSPPVDSDIDKFHFASPSSDFAVVKDEEHDEWCDVVLNQCNITGGSNNNKYYRLQLLEKSSTGNFYTWFKWGRVGDAPTHNAQDLKGPFSTIEAALKVFTKKYKDKTANKWGDEHYVAKAKKYARIQIDHKVGIKQELKSGNVKTEDIEYLPSKLHPKTKELVEVLFSSNTRDEALAAFDLDLKRLPLGVPSQQQIQAGLSILNDIEEKLNGEVVVTGSYPALSSAFYTAIPHSFKRNQRPPVINDQNSLQKRFDMCNILLDIYSQNETLRDIEKKRPVKQVSYPADSHYDSLQAKLDFVDHNLAEWKTIEKYFNTTKNSGRLINAWRVDRNGESQRFNKFDSLDNRRLLWHGTNIAVAAPILTSGLRIMSHSGGRVGSGIYLASMQQKSAQYTCGSSKFACMFLCEGALGKSHVIEHDDWTIKKPPTGYDSVLATGQIAPKTWKNIKVDKKNVSVPQSGAVDQSKNSQFHHDEFLVYDEAQVRIRYILTVKLH</sequence>
<evidence type="ECO:0000313" key="13">
    <source>
        <dbReference type="EMBL" id="CAE0470719.1"/>
    </source>
</evidence>
<dbReference type="Pfam" id="PF00644">
    <property type="entry name" value="PARP"/>
    <property type="match status" value="1"/>
</dbReference>
<evidence type="ECO:0000256" key="3">
    <source>
        <dbReference type="ARBA" id="ARBA00022679"/>
    </source>
</evidence>
<dbReference type="Pfam" id="PF02877">
    <property type="entry name" value="PARP_reg"/>
    <property type="match status" value="1"/>
</dbReference>
<dbReference type="InterPro" id="IPR008893">
    <property type="entry name" value="WGR_domain"/>
</dbReference>
<dbReference type="Gene3D" id="3.30.720.50">
    <property type="match status" value="1"/>
</dbReference>
<dbReference type="CDD" id="cd01437">
    <property type="entry name" value="parp_like"/>
    <property type="match status" value="1"/>
</dbReference>
<dbReference type="PANTHER" id="PTHR10459">
    <property type="entry name" value="DNA LIGASE"/>
    <property type="match status" value="1"/>
</dbReference>
<dbReference type="PROSITE" id="PS50918">
    <property type="entry name" value="WWE"/>
    <property type="match status" value="1"/>
</dbReference>
<evidence type="ECO:0000259" key="11">
    <source>
        <dbReference type="PROSITE" id="PS51060"/>
    </source>
</evidence>
<dbReference type="CDD" id="cd07997">
    <property type="entry name" value="WGR_PARP"/>
    <property type="match status" value="1"/>
</dbReference>
<keyword evidence="4" id="KW-0548">Nucleotidyltransferase</keyword>
<evidence type="ECO:0000256" key="4">
    <source>
        <dbReference type="ARBA" id="ARBA00022695"/>
    </source>
</evidence>
<feature type="domain" description="WGR" evidence="12">
    <location>
        <begin position="69"/>
        <end position="165"/>
    </location>
</feature>
<dbReference type="GO" id="GO:0006302">
    <property type="term" value="P:double-strand break repair"/>
    <property type="evidence" value="ECO:0007669"/>
    <property type="project" value="TreeGrafter"/>
</dbReference>
<comment type="subcellular location">
    <subcellularLocation>
        <location evidence="1">Nucleus</location>
    </subcellularLocation>
</comment>
<dbReference type="Gene3D" id="2.20.140.10">
    <property type="entry name" value="WGR domain"/>
    <property type="match status" value="1"/>
</dbReference>
<evidence type="ECO:0000256" key="2">
    <source>
        <dbReference type="ARBA" id="ARBA00022676"/>
    </source>
</evidence>
<dbReference type="SUPFAM" id="SSF56399">
    <property type="entry name" value="ADP-ribosylation"/>
    <property type="match status" value="1"/>
</dbReference>
<reference evidence="13" key="1">
    <citation type="submission" date="2021-01" db="EMBL/GenBank/DDBJ databases">
        <authorList>
            <person name="Corre E."/>
            <person name="Pelletier E."/>
            <person name="Niang G."/>
            <person name="Scheremetjew M."/>
            <person name="Finn R."/>
            <person name="Kale V."/>
            <person name="Holt S."/>
            <person name="Cochrane G."/>
            <person name="Meng A."/>
            <person name="Brown T."/>
            <person name="Cohen L."/>
        </authorList>
    </citation>
    <scope>NUCLEOTIDE SEQUENCE</scope>
    <source>
        <strain evidence="13">MM31A-1</strain>
    </source>
</reference>
<dbReference type="SUPFAM" id="SSF47587">
    <property type="entry name" value="Domain of poly(ADP-ribose) polymerase"/>
    <property type="match status" value="1"/>
</dbReference>
<evidence type="ECO:0000259" key="12">
    <source>
        <dbReference type="PROSITE" id="PS51977"/>
    </source>
</evidence>
<protein>
    <recommendedName>
        <fullName evidence="7">Poly [ADP-ribose] polymerase</fullName>
        <shortName evidence="7">PARP</shortName>
        <ecNumber evidence="7">2.4.2.-</ecNumber>
    </recommendedName>
</protein>
<dbReference type="SUPFAM" id="SSF117839">
    <property type="entry name" value="WWE domain"/>
    <property type="match status" value="1"/>
</dbReference>
<keyword evidence="5 7" id="KW-0520">NAD</keyword>
<evidence type="ECO:0000259" key="10">
    <source>
        <dbReference type="PROSITE" id="PS51059"/>
    </source>
</evidence>
<dbReference type="Gene3D" id="1.20.142.10">
    <property type="entry name" value="Poly(ADP-ribose) polymerase, regulatory domain"/>
    <property type="match status" value="1"/>
</dbReference>
<accession>A0A7S3QA14</accession>
<dbReference type="EC" id="2.4.2.-" evidence="7"/>
<feature type="region of interest" description="Disordered" evidence="8">
    <location>
        <begin position="293"/>
        <end position="320"/>
    </location>
</feature>
<feature type="region of interest" description="Disordered" evidence="8">
    <location>
        <begin position="1"/>
        <end position="49"/>
    </location>
</feature>
<evidence type="ECO:0000256" key="7">
    <source>
        <dbReference type="RuleBase" id="RU362114"/>
    </source>
</evidence>
<dbReference type="SMART" id="SM00773">
    <property type="entry name" value="WGR"/>
    <property type="match status" value="2"/>
</dbReference>
<dbReference type="InterPro" id="IPR012317">
    <property type="entry name" value="Poly(ADP-ribose)pol_cat_dom"/>
</dbReference>
<dbReference type="InterPro" id="IPR037197">
    <property type="entry name" value="WWE_dom_sf"/>
</dbReference>
<dbReference type="GO" id="GO:0016779">
    <property type="term" value="F:nucleotidyltransferase activity"/>
    <property type="evidence" value="ECO:0007669"/>
    <property type="project" value="UniProtKB-KW"/>
</dbReference>
<dbReference type="GO" id="GO:0003950">
    <property type="term" value="F:NAD+ poly-ADP-ribosyltransferase activity"/>
    <property type="evidence" value="ECO:0007669"/>
    <property type="project" value="UniProtKB-UniRule"/>
</dbReference>
<feature type="domain" description="PARP catalytic" evidence="10">
    <location>
        <begin position="595"/>
        <end position="805"/>
    </location>
</feature>
<dbReference type="InterPro" id="IPR036930">
    <property type="entry name" value="WGR_dom_sf"/>
</dbReference>
<dbReference type="PROSITE" id="PS51977">
    <property type="entry name" value="WGR"/>
    <property type="match status" value="2"/>
</dbReference>
<evidence type="ECO:0000256" key="8">
    <source>
        <dbReference type="SAM" id="MobiDB-lite"/>
    </source>
</evidence>
<evidence type="ECO:0000256" key="6">
    <source>
        <dbReference type="ARBA" id="ARBA00023242"/>
    </source>
</evidence>
<dbReference type="InterPro" id="IPR004102">
    <property type="entry name" value="Poly(ADP-ribose)pol_reg_dom"/>
</dbReference>
<name>A0A7S3QA14_9STRA</name>
<feature type="compositionally biased region" description="Basic residues" evidence="8">
    <location>
        <begin position="24"/>
        <end position="47"/>
    </location>
</feature>
<feature type="domain" description="PARP alpha-helical" evidence="11">
    <location>
        <begin position="463"/>
        <end position="582"/>
    </location>
</feature>
<dbReference type="SUPFAM" id="SSF142921">
    <property type="entry name" value="WGR domain-like"/>
    <property type="match status" value="2"/>
</dbReference>
<dbReference type="InterPro" id="IPR036616">
    <property type="entry name" value="Poly(ADP-ribose)pol_reg_dom_sf"/>
</dbReference>